<evidence type="ECO:0000256" key="7">
    <source>
        <dbReference type="SAM" id="Phobius"/>
    </source>
</evidence>
<keyword evidence="3" id="KW-0256">Endoplasmic reticulum</keyword>
<gene>
    <name evidence="8" type="ORF">mPipKuh1_006181</name>
</gene>
<keyword evidence="5 7" id="KW-0472">Membrane</keyword>
<evidence type="ECO:0000256" key="2">
    <source>
        <dbReference type="ARBA" id="ARBA00022692"/>
    </source>
</evidence>
<evidence type="ECO:0000256" key="4">
    <source>
        <dbReference type="ARBA" id="ARBA00022989"/>
    </source>
</evidence>
<keyword evidence="8" id="KW-0808">Transferase</keyword>
<comment type="caution">
    <text evidence="8">The sequence shown here is derived from an EMBL/GenBank/DDBJ whole genome shotgun (WGS) entry which is preliminary data.</text>
</comment>
<name>A0A7J7WD07_PIPKU</name>
<dbReference type="InterPro" id="IPR004299">
    <property type="entry name" value="MBOAT_fam"/>
</dbReference>
<comment type="similarity">
    <text evidence="6">Belongs to the membrane-bound acyltransferase family. HHAT subfamily.</text>
</comment>
<sequence>MGIKTALPAAELGLYSLVLSGALAYAGQGLLEASQAPRLDVRRVRGPGRGGHDGPLVPAAAAWPLCRPLCGLPPGPALALSGPQHGQPCLLQAGPPNLLAEVLFQGGSGFTVLRCASFALESCAHPDRRYSLADLLKYNFYLPFFFFGPIMTFDRFHAQVSQVEPVRREGELWQIRVQAGLSVVAIIAVDIFFHFFYILTIPSDLKFASRLPDSALAALAYSNLVYDWVKAAVLFGVVNTVARLDHLDPPQPPKCITALYIFAETHFDRGINDWLCKYVYDHIGGEHSEVIPELAASVATFAVTTLWLGPCDIVYLWSLLNCFGLNFELWVQKLAEREPLAQMEASLSEQMSRRVRGIFGAMNFWAIIMYNLVSLNSLEFTELVARRLLVSGFPQTTLAILFVTYCGVQLVKERERTLALEEEQNQDKLKPE</sequence>
<evidence type="ECO:0000256" key="6">
    <source>
        <dbReference type="ARBA" id="ARBA00038268"/>
    </source>
</evidence>
<proteinExistence type="inferred from homology"/>
<feature type="transmembrane region" description="Helical" evidence="7">
    <location>
        <begin position="177"/>
        <end position="200"/>
    </location>
</feature>
<evidence type="ECO:0000256" key="5">
    <source>
        <dbReference type="ARBA" id="ARBA00023136"/>
    </source>
</evidence>
<dbReference type="GO" id="GO:0005789">
    <property type="term" value="C:endoplasmic reticulum membrane"/>
    <property type="evidence" value="ECO:0007669"/>
    <property type="project" value="UniProtKB-SubCell"/>
</dbReference>
<feature type="transmembrane region" description="Helical" evidence="7">
    <location>
        <begin position="355"/>
        <end position="373"/>
    </location>
</feature>
<evidence type="ECO:0000256" key="3">
    <source>
        <dbReference type="ARBA" id="ARBA00022824"/>
    </source>
</evidence>
<dbReference type="GO" id="GO:0016746">
    <property type="term" value="F:acyltransferase activity"/>
    <property type="evidence" value="ECO:0007669"/>
    <property type="project" value="UniProtKB-KW"/>
</dbReference>
<feature type="transmembrane region" description="Helical" evidence="7">
    <location>
        <begin position="393"/>
        <end position="411"/>
    </location>
</feature>
<keyword evidence="9" id="KW-1185">Reference proteome</keyword>
<dbReference type="EMBL" id="JACAGB010000011">
    <property type="protein sequence ID" value="KAF6335216.1"/>
    <property type="molecule type" value="Genomic_DNA"/>
</dbReference>
<dbReference type="InterPro" id="IPR051085">
    <property type="entry name" value="MB_O-acyltransferase"/>
</dbReference>
<dbReference type="PANTHER" id="PTHR13285">
    <property type="entry name" value="ACYLTRANSFERASE"/>
    <property type="match status" value="1"/>
</dbReference>
<evidence type="ECO:0000313" key="8">
    <source>
        <dbReference type="EMBL" id="KAF6335216.1"/>
    </source>
</evidence>
<organism evidence="8 9">
    <name type="scientific">Pipistrellus kuhlii</name>
    <name type="common">Kuhl's pipistrelle</name>
    <dbReference type="NCBI Taxonomy" id="59472"/>
    <lineage>
        <taxon>Eukaryota</taxon>
        <taxon>Metazoa</taxon>
        <taxon>Chordata</taxon>
        <taxon>Craniata</taxon>
        <taxon>Vertebrata</taxon>
        <taxon>Euteleostomi</taxon>
        <taxon>Mammalia</taxon>
        <taxon>Eutheria</taxon>
        <taxon>Laurasiatheria</taxon>
        <taxon>Chiroptera</taxon>
        <taxon>Yangochiroptera</taxon>
        <taxon>Vespertilionidae</taxon>
        <taxon>Pipistrellus</taxon>
    </lineage>
</organism>
<dbReference type="Proteomes" id="UP000558488">
    <property type="component" value="Unassembled WGS sequence"/>
</dbReference>
<keyword evidence="8" id="KW-0012">Acyltransferase</keyword>
<evidence type="ECO:0000313" key="9">
    <source>
        <dbReference type="Proteomes" id="UP000558488"/>
    </source>
</evidence>
<protein>
    <submittedName>
        <fullName evidence="8">Hedgehog acyltransferase like</fullName>
    </submittedName>
</protein>
<keyword evidence="2 7" id="KW-0812">Transmembrane</keyword>
<comment type="subcellular location">
    <subcellularLocation>
        <location evidence="1">Endoplasmic reticulum membrane</location>
        <topology evidence="1">Multi-pass membrane protein</topology>
    </subcellularLocation>
</comment>
<dbReference type="AlphaFoldDB" id="A0A7J7WD07"/>
<reference evidence="8 9" key="1">
    <citation type="journal article" date="2020" name="Nature">
        <title>Six reference-quality genomes reveal evolution of bat adaptations.</title>
        <authorList>
            <person name="Jebb D."/>
            <person name="Huang Z."/>
            <person name="Pippel M."/>
            <person name="Hughes G.M."/>
            <person name="Lavrichenko K."/>
            <person name="Devanna P."/>
            <person name="Winkler S."/>
            <person name="Jermiin L.S."/>
            <person name="Skirmuntt E.C."/>
            <person name="Katzourakis A."/>
            <person name="Burkitt-Gray L."/>
            <person name="Ray D.A."/>
            <person name="Sullivan K.A.M."/>
            <person name="Roscito J.G."/>
            <person name="Kirilenko B.M."/>
            <person name="Davalos L.M."/>
            <person name="Corthals A.P."/>
            <person name="Power M.L."/>
            <person name="Jones G."/>
            <person name="Ransome R.D."/>
            <person name="Dechmann D.K.N."/>
            <person name="Locatelli A.G."/>
            <person name="Puechmaille S.J."/>
            <person name="Fedrigo O."/>
            <person name="Jarvis E.D."/>
            <person name="Hiller M."/>
            <person name="Vernes S.C."/>
            <person name="Myers E.W."/>
            <person name="Teeling E.C."/>
        </authorList>
    </citation>
    <scope>NUCLEOTIDE SEQUENCE [LARGE SCALE GENOMIC DNA]</scope>
    <source>
        <strain evidence="8">MPipKuh1</strain>
        <tissue evidence="8">Flight muscle</tissue>
    </source>
</reference>
<keyword evidence="4 7" id="KW-1133">Transmembrane helix</keyword>
<dbReference type="Pfam" id="PF03062">
    <property type="entry name" value="MBOAT"/>
    <property type="match status" value="1"/>
</dbReference>
<evidence type="ECO:0000256" key="1">
    <source>
        <dbReference type="ARBA" id="ARBA00004477"/>
    </source>
</evidence>
<dbReference type="PANTHER" id="PTHR13285:SF19">
    <property type="entry name" value="PROTEIN-CYSTEINE N-PALMITOYLTRANSFERASE HHAT-LIKE PROTEIN"/>
    <property type="match status" value="1"/>
</dbReference>
<accession>A0A7J7WD07</accession>